<reference evidence="1" key="1">
    <citation type="journal article" date="2021" name="Mol. Plant Microbe Interact.">
        <title>Telomere to telomere genome assembly of Fusarium musae F31, causal agent of crown rot disease of banana.</title>
        <authorList>
            <person name="Degradi L."/>
            <person name="Tava V."/>
            <person name="Kunova A."/>
            <person name="Cortesi P."/>
            <person name="Saracchi M."/>
            <person name="Pasquali M."/>
        </authorList>
    </citation>
    <scope>NUCLEOTIDE SEQUENCE</scope>
    <source>
        <strain evidence="1">F31</strain>
    </source>
</reference>
<keyword evidence="2" id="KW-1185">Reference proteome</keyword>
<proteinExistence type="predicted"/>
<accession>A0A9P8DHX3</accession>
<dbReference type="GeneID" id="68312942"/>
<name>A0A9P8DHX3_9HYPO</name>
<dbReference type="RefSeq" id="XP_044681260.1">
    <property type="nucleotide sequence ID" value="XM_044822769.1"/>
</dbReference>
<gene>
    <name evidence="1" type="ORF">J7337_005086</name>
</gene>
<evidence type="ECO:0000313" key="2">
    <source>
        <dbReference type="Proteomes" id="UP000827133"/>
    </source>
</evidence>
<dbReference type="Proteomes" id="UP000827133">
    <property type="component" value="Unassembled WGS sequence"/>
</dbReference>
<protein>
    <submittedName>
        <fullName evidence="1">Uncharacterized protein</fullName>
    </submittedName>
</protein>
<comment type="caution">
    <text evidence="1">The sequence shown here is derived from an EMBL/GenBank/DDBJ whole genome shotgun (WGS) entry which is preliminary data.</text>
</comment>
<organism evidence="1 2">
    <name type="scientific">Fusarium musae</name>
    <dbReference type="NCBI Taxonomy" id="1042133"/>
    <lineage>
        <taxon>Eukaryota</taxon>
        <taxon>Fungi</taxon>
        <taxon>Dikarya</taxon>
        <taxon>Ascomycota</taxon>
        <taxon>Pezizomycotina</taxon>
        <taxon>Sordariomycetes</taxon>
        <taxon>Hypocreomycetidae</taxon>
        <taxon>Hypocreales</taxon>
        <taxon>Nectriaceae</taxon>
        <taxon>Fusarium</taxon>
    </lineage>
</organism>
<dbReference type="KEGG" id="fmu:J7337_005086"/>
<dbReference type="AlphaFoldDB" id="A0A9P8DHX3"/>
<sequence length="84" mass="9565">MTDFPEPAEKVSITGNPTFSNGAFLITRREPVLEFIGFKQPFSSIAMVLREKAALLVTKIQTRKPFDKVFPLNGYFVCWKLRLA</sequence>
<dbReference type="EMBL" id="JAHBCI010000004">
    <property type="protein sequence ID" value="KAG9502260.1"/>
    <property type="molecule type" value="Genomic_DNA"/>
</dbReference>
<evidence type="ECO:0000313" key="1">
    <source>
        <dbReference type="EMBL" id="KAG9502260.1"/>
    </source>
</evidence>